<feature type="transmembrane region" description="Helical" evidence="1">
    <location>
        <begin position="12"/>
        <end position="37"/>
    </location>
</feature>
<sequence length="84" mass="9449">MHHRQKLATLKNLITVILFVLVFSNMSTTSFWTNNIIESLAYGLLISAIFNSLKNKLFHTSPGVCLILTTFGMFGLQHACKGKY</sequence>
<name>A0A0E9RSL1_ANGAN</name>
<keyword evidence="1" id="KW-1133">Transmembrane helix</keyword>
<dbReference type="AlphaFoldDB" id="A0A0E9RSL1"/>
<keyword evidence="1" id="KW-0812">Transmembrane</keyword>
<accession>A0A0E9RSL1</accession>
<organism evidence="2">
    <name type="scientific">Anguilla anguilla</name>
    <name type="common">European freshwater eel</name>
    <name type="synonym">Muraena anguilla</name>
    <dbReference type="NCBI Taxonomy" id="7936"/>
    <lineage>
        <taxon>Eukaryota</taxon>
        <taxon>Metazoa</taxon>
        <taxon>Chordata</taxon>
        <taxon>Craniata</taxon>
        <taxon>Vertebrata</taxon>
        <taxon>Euteleostomi</taxon>
        <taxon>Actinopterygii</taxon>
        <taxon>Neopterygii</taxon>
        <taxon>Teleostei</taxon>
        <taxon>Anguilliformes</taxon>
        <taxon>Anguillidae</taxon>
        <taxon>Anguilla</taxon>
    </lineage>
</organism>
<evidence type="ECO:0000313" key="2">
    <source>
        <dbReference type="EMBL" id="JAH31812.1"/>
    </source>
</evidence>
<feature type="transmembrane region" description="Helical" evidence="1">
    <location>
        <begin position="57"/>
        <end position="76"/>
    </location>
</feature>
<dbReference type="EMBL" id="GBXM01076765">
    <property type="protein sequence ID" value="JAH31812.1"/>
    <property type="molecule type" value="Transcribed_RNA"/>
</dbReference>
<protein>
    <submittedName>
        <fullName evidence="2">Uncharacterized protein</fullName>
    </submittedName>
</protein>
<proteinExistence type="predicted"/>
<evidence type="ECO:0000256" key="1">
    <source>
        <dbReference type="SAM" id="Phobius"/>
    </source>
</evidence>
<reference evidence="2" key="2">
    <citation type="journal article" date="2015" name="Fish Shellfish Immunol.">
        <title>Early steps in the European eel (Anguilla anguilla)-Vibrio vulnificus interaction in the gills: Role of the RtxA13 toxin.</title>
        <authorList>
            <person name="Callol A."/>
            <person name="Pajuelo D."/>
            <person name="Ebbesson L."/>
            <person name="Teles M."/>
            <person name="MacKenzie S."/>
            <person name="Amaro C."/>
        </authorList>
    </citation>
    <scope>NUCLEOTIDE SEQUENCE</scope>
</reference>
<reference evidence="2" key="1">
    <citation type="submission" date="2014-11" db="EMBL/GenBank/DDBJ databases">
        <authorList>
            <person name="Amaro Gonzalez C."/>
        </authorList>
    </citation>
    <scope>NUCLEOTIDE SEQUENCE</scope>
</reference>
<keyword evidence="1" id="KW-0472">Membrane</keyword>